<dbReference type="GO" id="GO:0001760">
    <property type="term" value="F:aminocarboxymuconate-semialdehyde decarboxylase activity"/>
    <property type="evidence" value="ECO:0007669"/>
    <property type="project" value="UniProtKB-EC"/>
</dbReference>
<evidence type="ECO:0000313" key="14">
    <source>
        <dbReference type="EMBL" id="CUG04767.1"/>
    </source>
</evidence>
<keyword evidence="7 12" id="KW-0210">Decarboxylase</keyword>
<evidence type="ECO:0000256" key="7">
    <source>
        <dbReference type="ARBA" id="ARBA00022793"/>
    </source>
</evidence>
<evidence type="ECO:0000256" key="6">
    <source>
        <dbReference type="ARBA" id="ARBA00022723"/>
    </source>
</evidence>
<comment type="pathway">
    <text evidence="1">Secondary metabolite metabolism; quinolate metabolism.</text>
</comment>
<evidence type="ECO:0000256" key="9">
    <source>
        <dbReference type="ARBA" id="ARBA00023239"/>
    </source>
</evidence>
<dbReference type="Gene3D" id="3.20.20.140">
    <property type="entry name" value="Metal-dependent hydrolases"/>
    <property type="match status" value="2"/>
</dbReference>
<evidence type="ECO:0000256" key="8">
    <source>
        <dbReference type="ARBA" id="ARBA00022833"/>
    </source>
</evidence>
<evidence type="ECO:0000256" key="4">
    <source>
        <dbReference type="ARBA" id="ARBA00012365"/>
    </source>
</evidence>
<name>A0A0S4IS08_BODSA</name>
<sequence length="504" mass="57618">YVTQDTPETSFADPDSPAMTNVVQLPTGAELVAAHRTGSHCFVTKGLKQQGYLPMRYFSKVVDAHNKAVIWRRTPEDYRAAIKRRREEEAEELLQRIPRIDVHTHILPRNLDICKTFKDPHLYTTLEHHRPDRAQMIKNGELFREIKCNCYDAAAREKDMRDMTVDVQVLSTVPVMFSYWTTELSDAVRFARYLNDDLAGVVKSNPKGFIGLGTIPMQFPEEAAAELRRCVTELGFRGVQIGSHIEDWELSDPRFEPIWKAAEEVDACIFVHPWDMVTNPKNNKYWIPWLVGMPAETCRAICHFIFSGLFDRYPKLRVCFAHGGGSFPYTVGRIEHGFCCRPDLCAKDNSKSPMSYVVQPKFTQCPKCDETPVSVYCAECATDLCHMCDALHHARGKSQLHRRVPSREGSSAFEKSRFWVDSLVHDRRALDFVLRVMGEDRVVMGSDYPFPLGEWRPGEMIATHQTMSTMVREKLLCKNACEFLNIRLEDYVDPVARATAPQSA</sequence>
<dbReference type="PANTHER" id="PTHR21240">
    <property type="entry name" value="2-AMINO-3-CARBOXYLMUCONATE-6-SEMIALDEHYDE DECARBOXYLASE"/>
    <property type="match status" value="1"/>
</dbReference>
<evidence type="ECO:0000256" key="5">
    <source>
        <dbReference type="ARBA" id="ARBA00021214"/>
    </source>
</evidence>
<evidence type="ECO:0000256" key="2">
    <source>
        <dbReference type="ARBA" id="ARBA00005871"/>
    </source>
</evidence>
<protein>
    <recommendedName>
        <fullName evidence="5">2-amino-3-carboxymuconate-6-semialdehyde decarboxylase</fullName>
        <ecNumber evidence="4">4.1.1.45</ecNumber>
    </recommendedName>
    <alternativeName>
        <fullName evidence="10">Picolinate carboxylase</fullName>
    </alternativeName>
</protein>
<dbReference type="CDD" id="cd19757">
    <property type="entry name" value="Bbox1"/>
    <property type="match status" value="1"/>
</dbReference>
<dbReference type="GO" id="GO:0008270">
    <property type="term" value="F:zinc ion binding"/>
    <property type="evidence" value="ECO:0007669"/>
    <property type="project" value="UniProtKB-KW"/>
</dbReference>
<dbReference type="GO" id="GO:0019748">
    <property type="term" value="P:secondary metabolic process"/>
    <property type="evidence" value="ECO:0007669"/>
    <property type="project" value="TreeGrafter"/>
</dbReference>
<dbReference type="SUPFAM" id="SSF51556">
    <property type="entry name" value="Metallo-dependent hydrolases"/>
    <property type="match status" value="1"/>
</dbReference>
<keyword evidence="15" id="KW-1185">Reference proteome</keyword>
<reference evidence="15" key="1">
    <citation type="submission" date="2015-09" db="EMBL/GenBank/DDBJ databases">
        <authorList>
            <consortium name="Pathogen Informatics"/>
        </authorList>
    </citation>
    <scope>NUCLEOTIDE SEQUENCE [LARGE SCALE GENOMIC DNA]</scope>
    <source>
        <strain evidence="15">Lake Konstanz</strain>
    </source>
</reference>
<keyword evidence="11" id="KW-0863">Zinc-finger</keyword>
<dbReference type="InterPro" id="IPR032466">
    <property type="entry name" value="Metal_Hydrolase"/>
</dbReference>
<dbReference type="GO" id="GO:0005829">
    <property type="term" value="C:cytosol"/>
    <property type="evidence" value="ECO:0007669"/>
    <property type="project" value="TreeGrafter"/>
</dbReference>
<dbReference type="GO" id="GO:0016787">
    <property type="term" value="F:hydrolase activity"/>
    <property type="evidence" value="ECO:0007669"/>
    <property type="project" value="InterPro"/>
</dbReference>
<evidence type="ECO:0000256" key="10">
    <source>
        <dbReference type="ARBA" id="ARBA00031120"/>
    </source>
</evidence>
<comment type="subunit">
    <text evidence="3">Monomer.</text>
</comment>
<feature type="non-terminal residue" evidence="14">
    <location>
        <position position="1"/>
    </location>
</feature>
<evidence type="ECO:0000259" key="13">
    <source>
        <dbReference type="PROSITE" id="PS50119"/>
    </source>
</evidence>
<keyword evidence="9 12" id="KW-0456">Lyase</keyword>
<evidence type="ECO:0000256" key="11">
    <source>
        <dbReference type="PROSITE-ProRule" id="PRU00024"/>
    </source>
</evidence>
<gene>
    <name evidence="14" type="ORF">BSAL_04700</name>
</gene>
<organism evidence="14 15">
    <name type="scientific">Bodo saltans</name>
    <name type="common">Flagellated protozoan</name>
    <dbReference type="NCBI Taxonomy" id="75058"/>
    <lineage>
        <taxon>Eukaryota</taxon>
        <taxon>Discoba</taxon>
        <taxon>Euglenozoa</taxon>
        <taxon>Kinetoplastea</taxon>
        <taxon>Metakinetoplastina</taxon>
        <taxon>Eubodonida</taxon>
        <taxon>Bodonidae</taxon>
        <taxon>Bodo</taxon>
    </lineage>
</organism>
<dbReference type="EMBL" id="CYKH01000526">
    <property type="protein sequence ID" value="CUG04767.1"/>
    <property type="molecule type" value="Genomic_DNA"/>
</dbReference>
<evidence type="ECO:0000313" key="15">
    <source>
        <dbReference type="Proteomes" id="UP000051952"/>
    </source>
</evidence>
<proteinExistence type="inferred from homology"/>
<accession>A0A0S4IS08</accession>
<dbReference type="InterPro" id="IPR006680">
    <property type="entry name" value="Amidohydro-rel"/>
</dbReference>
<dbReference type="Pfam" id="PF04909">
    <property type="entry name" value="Amidohydro_2"/>
    <property type="match status" value="2"/>
</dbReference>
<evidence type="ECO:0000256" key="1">
    <source>
        <dbReference type="ARBA" id="ARBA00005079"/>
    </source>
</evidence>
<dbReference type="PANTHER" id="PTHR21240:SF27">
    <property type="entry name" value="2-AMINO-3-CARBOXYMUCONATE-6-SEMIALDEHYDE DECARBOXYLASE"/>
    <property type="match status" value="1"/>
</dbReference>
<dbReference type="OrthoDB" id="191270at2759"/>
<dbReference type="VEuPathDB" id="TriTrypDB:BSAL_04700"/>
<keyword evidence="8" id="KW-0862">Zinc</keyword>
<keyword evidence="6" id="KW-0479">Metal-binding</keyword>
<dbReference type="InterPro" id="IPR000315">
    <property type="entry name" value="Znf_B-box"/>
</dbReference>
<evidence type="ECO:0000256" key="12">
    <source>
        <dbReference type="RuleBase" id="RU366045"/>
    </source>
</evidence>
<dbReference type="PROSITE" id="PS50119">
    <property type="entry name" value="ZF_BBOX"/>
    <property type="match status" value="1"/>
</dbReference>
<dbReference type="EC" id="4.1.1.45" evidence="4"/>
<comment type="similarity">
    <text evidence="2">Belongs to the metallo-dependent hydrolases superfamily. ACMSD family.</text>
</comment>
<dbReference type="SMART" id="SM00336">
    <property type="entry name" value="BBOX"/>
    <property type="match status" value="1"/>
</dbReference>
<dbReference type="InterPro" id="IPR032465">
    <property type="entry name" value="ACMSD"/>
</dbReference>
<dbReference type="Proteomes" id="UP000051952">
    <property type="component" value="Unassembled WGS sequence"/>
</dbReference>
<feature type="domain" description="B box-type" evidence="13">
    <location>
        <begin position="360"/>
        <end position="406"/>
    </location>
</feature>
<evidence type="ECO:0000256" key="3">
    <source>
        <dbReference type="ARBA" id="ARBA00011245"/>
    </source>
</evidence>
<dbReference type="AlphaFoldDB" id="A0A0S4IS08"/>